<proteinExistence type="predicted"/>
<dbReference type="InterPro" id="IPR011333">
    <property type="entry name" value="SKP1/BTB/POZ_sf"/>
</dbReference>
<reference evidence="3" key="1">
    <citation type="submission" date="2022-08" db="EMBL/GenBank/DDBJ databases">
        <title>Novel sulphate-reducing endosymbionts in the free-living metamonad Anaeramoeba.</title>
        <authorList>
            <person name="Jerlstrom-Hultqvist J."/>
            <person name="Cepicka I."/>
            <person name="Gallot-Lavallee L."/>
            <person name="Salas-Leiva D."/>
            <person name="Curtis B.A."/>
            <person name="Zahonova K."/>
            <person name="Pipaliya S."/>
            <person name="Dacks J."/>
            <person name="Roger A.J."/>
        </authorList>
    </citation>
    <scope>NUCLEOTIDE SEQUENCE</scope>
    <source>
        <strain evidence="3">Busselton2</strain>
    </source>
</reference>
<dbReference type="InterPro" id="IPR009091">
    <property type="entry name" value="RCC1/BLIP-II"/>
</dbReference>
<dbReference type="CDD" id="cd18186">
    <property type="entry name" value="BTB_POZ_ZBTB_KLHL-like"/>
    <property type="match status" value="1"/>
</dbReference>
<feature type="domain" description="BTB" evidence="2">
    <location>
        <begin position="517"/>
        <end position="575"/>
    </location>
</feature>
<evidence type="ECO:0000313" key="3">
    <source>
        <dbReference type="EMBL" id="KAJ3431931.1"/>
    </source>
</evidence>
<dbReference type="Gene3D" id="2.130.10.30">
    <property type="entry name" value="Regulator of chromosome condensation 1/beta-lactamase-inhibitor protein II"/>
    <property type="match status" value="1"/>
</dbReference>
<dbReference type="PROSITE" id="PS50097">
    <property type="entry name" value="BTB"/>
    <property type="match status" value="1"/>
</dbReference>
<dbReference type="PANTHER" id="PTHR22870:SF408">
    <property type="entry name" value="OS09G0560450 PROTEIN"/>
    <property type="match status" value="1"/>
</dbReference>
<keyword evidence="1" id="KW-0677">Repeat</keyword>
<dbReference type="InterPro" id="IPR051210">
    <property type="entry name" value="Ub_ligase/GEF_domain"/>
</dbReference>
<dbReference type="Proteomes" id="UP001146793">
    <property type="component" value="Unassembled WGS sequence"/>
</dbReference>
<protein>
    <recommendedName>
        <fullName evidence="2">BTB domain-containing protein</fullName>
    </recommendedName>
</protein>
<evidence type="ECO:0000313" key="4">
    <source>
        <dbReference type="Proteomes" id="UP001146793"/>
    </source>
</evidence>
<dbReference type="SUPFAM" id="SSF50985">
    <property type="entry name" value="RCC1/BLIP-II"/>
    <property type="match status" value="1"/>
</dbReference>
<dbReference type="AlphaFoldDB" id="A0AAV7YSX2"/>
<gene>
    <name evidence="3" type="ORF">M0812_20856</name>
</gene>
<accession>A0AAV7YSX2</accession>
<dbReference type="Pfam" id="PF00651">
    <property type="entry name" value="BTB"/>
    <property type="match status" value="1"/>
</dbReference>
<sequence>MTSDIYYSGRREHNFLVKDPRYFSKLPLWTPVNKVSNVKKIVSTKNDQVLFLKADGKIEVHEKNKEIRRYELKNEKIIDIQASHSFLILTKSGKVYLLAYRDSRRYYGTNVEDPKKNEEQLIPLTFFINNGLFVESFQIATSNAFFLCKGGKLYGHGLIDNGRLGIKREEHYQKTPILILENVKRVFSWHGSMSFFVITTDDELFVSGYNYDGGLGLGRFRGHAHTPEKLTNLPFQVTDILDFKAALISVLITKKEGRTFSCGRGDYNGHNKKLGVFTEIEMLKNHKAIQLESGVAFGLVLTSENRLFGWGFSRSTRPTNQFKSPYIPQEYDIPSHLVRIKSLKIACCPTLTFVYKPTVLLDSLKLDLKQFLKRQKFADLDLKLSDGQIIKVHKILIELRTGLKINEFQNLINQNHLSKKDLNVFLKWVYYNQLKNNTVHEKIIQKIFNLLKISLDPNSDQFENSLENDLIKLYKDDDSKDFKILLINKNKEVDVVKEQEGAEEKEDNEEEEEEDGLLVHKSILLARSGLFRDMFDNLNLNEKNINQIKDYSNKSIESLEILIKYFYTNKIQLTADEDPELIVEELEDAVEYYQLNENCNFNEELQKIKK</sequence>
<dbReference type="InterPro" id="IPR000210">
    <property type="entry name" value="BTB/POZ_dom"/>
</dbReference>
<evidence type="ECO:0000259" key="2">
    <source>
        <dbReference type="PROSITE" id="PS50097"/>
    </source>
</evidence>
<dbReference type="PANTHER" id="PTHR22870">
    <property type="entry name" value="REGULATOR OF CHROMOSOME CONDENSATION"/>
    <property type="match status" value="1"/>
</dbReference>
<dbReference type="EMBL" id="JANTQA010000047">
    <property type="protein sequence ID" value="KAJ3431931.1"/>
    <property type="molecule type" value="Genomic_DNA"/>
</dbReference>
<name>A0AAV7YSX2_9EUKA</name>
<organism evidence="3 4">
    <name type="scientific">Anaeramoeba flamelloides</name>
    <dbReference type="NCBI Taxonomy" id="1746091"/>
    <lineage>
        <taxon>Eukaryota</taxon>
        <taxon>Metamonada</taxon>
        <taxon>Anaeramoebidae</taxon>
        <taxon>Anaeramoeba</taxon>
    </lineage>
</organism>
<comment type="caution">
    <text evidence="3">The sequence shown here is derived from an EMBL/GenBank/DDBJ whole genome shotgun (WGS) entry which is preliminary data.</text>
</comment>
<dbReference type="SUPFAM" id="SSF54695">
    <property type="entry name" value="POZ domain"/>
    <property type="match status" value="1"/>
</dbReference>
<dbReference type="Gene3D" id="3.30.710.10">
    <property type="entry name" value="Potassium Channel Kv1.1, Chain A"/>
    <property type="match status" value="1"/>
</dbReference>
<evidence type="ECO:0000256" key="1">
    <source>
        <dbReference type="ARBA" id="ARBA00022737"/>
    </source>
</evidence>